<dbReference type="Gene3D" id="1.20.1250.20">
    <property type="entry name" value="MFS general substrate transporter like domains"/>
    <property type="match status" value="1"/>
</dbReference>
<feature type="transmembrane region" description="Helical" evidence="7">
    <location>
        <begin position="428"/>
        <end position="445"/>
    </location>
</feature>
<evidence type="ECO:0000256" key="4">
    <source>
        <dbReference type="ARBA" id="ARBA00022989"/>
    </source>
</evidence>
<dbReference type="GO" id="GO:0008270">
    <property type="term" value="F:zinc ion binding"/>
    <property type="evidence" value="ECO:0007669"/>
    <property type="project" value="InterPro"/>
</dbReference>
<feature type="transmembrane region" description="Helical" evidence="7">
    <location>
        <begin position="107"/>
        <end position="125"/>
    </location>
</feature>
<dbReference type="PROSITE" id="PS50850">
    <property type="entry name" value="MFS"/>
    <property type="match status" value="1"/>
</dbReference>
<name>A0A8H6DEX1_9HYPO</name>
<keyword evidence="3 7" id="KW-0812">Transmembrane</keyword>
<dbReference type="PANTHER" id="PTHR48022:SF11">
    <property type="entry name" value="MONOSACCHARIDE TRANSPORTER (HXT8), PUTATIVE (AFU_ORTHOLOGUE AFUA_2G08120)-RELATED"/>
    <property type="match status" value="1"/>
</dbReference>
<feature type="transmembrane region" description="Helical" evidence="7">
    <location>
        <begin position="83"/>
        <end position="101"/>
    </location>
</feature>
<dbReference type="Pfam" id="PF00083">
    <property type="entry name" value="Sugar_tr"/>
    <property type="match status" value="1"/>
</dbReference>
<keyword evidence="5 7" id="KW-0472">Membrane</keyword>
<feature type="transmembrane region" description="Helical" evidence="7">
    <location>
        <begin position="53"/>
        <end position="76"/>
    </location>
</feature>
<dbReference type="InterPro" id="IPR005828">
    <property type="entry name" value="MFS_sugar_transport-like"/>
</dbReference>
<dbReference type="PANTHER" id="PTHR48022">
    <property type="entry name" value="PLASTIDIC GLUCOSE TRANSPORTER 4"/>
    <property type="match status" value="1"/>
</dbReference>
<evidence type="ECO:0000256" key="7">
    <source>
        <dbReference type="SAM" id="Phobius"/>
    </source>
</evidence>
<evidence type="ECO:0000313" key="10">
    <source>
        <dbReference type="Proteomes" id="UP000544331"/>
    </source>
</evidence>
<sequence>MESSSAMRLPIVIFVALGSLSYGYASSIIATTLGQPTFLSYFALDTRHNANDLMGAINGLFQAGGFLGTLGCYAIADAFGRRMAILVAALISTIGGALQAGSVNIGMFIAMRFVTGALVTLVPLYQSEMSPSHIRGLLVGIHGGMIGTGYALASWTGLGFYFVKASGTQWRIPLAIQCLPSLLLAVGILMLRETPRWLILANRIDEARDSFNYTRLASGEGPTSDEETTDADFEVLRRQTICEMQQNVTFLDLIRTPSMRKRCITGFLTTFGCQATATIVINNYGPLLYASLGFSTVQQLLIQCGWISVAPFGNFINAYLVDHIGRVKMLLWGFAGCVIALIGECITMSVFEKTNHRGAASGAVFFLFLHVTIFTLCCDATSYVYASEIFPTPVRAKGLSISVSGLFFATIIFTTAAPTAFAEIGWKFYLVFIVATSIIIAYAYMTFPETRKMSLEDIQQLFGDPIDGVPSEFVNQETVHHLDKDDEKKSIHARELRHSRPPSKQLVETLQLRIKILEDQLLALGQTIPALDINPRGTDLMVENKPETEEVNADETEALLQQITEKCGSLAIDDDGELRYFSSQSNLNLVHKVGTSLGELAKPASCDRVRLSQAVTLPLELQEHLLELYFSWQNPWVYIVDKSVFMRDWYSDMSTEYCTPLLLWAIYSVAARYSDRPCLRTDPDDPSTAGVQFAVHAKDLLRHECEITTIPAVQAAALLSIQCMAENKEPAGWLYIGMATRMAFNLGLNIDCTDLVKSGVISKEAANNAPGASALFQDPFYRELYVRPSKSYRLDVGYHLRPEKRFIGYRIA</sequence>
<dbReference type="InterPro" id="IPR007219">
    <property type="entry name" value="XnlR_reg_dom"/>
</dbReference>
<organism evidence="9 10">
    <name type="scientific">Fusarium mundagurra</name>
    <dbReference type="NCBI Taxonomy" id="1567541"/>
    <lineage>
        <taxon>Eukaryota</taxon>
        <taxon>Fungi</taxon>
        <taxon>Dikarya</taxon>
        <taxon>Ascomycota</taxon>
        <taxon>Pezizomycotina</taxon>
        <taxon>Sordariomycetes</taxon>
        <taxon>Hypocreomycetidae</taxon>
        <taxon>Hypocreales</taxon>
        <taxon>Nectriaceae</taxon>
        <taxon>Fusarium</taxon>
        <taxon>Fusarium fujikuroi species complex</taxon>
    </lineage>
</organism>
<dbReference type="EMBL" id="JAAOAN010000247">
    <property type="protein sequence ID" value="KAF5714344.1"/>
    <property type="molecule type" value="Genomic_DNA"/>
</dbReference>
<dbReference type="InterPro" id="IPR020846">
    <property type="entry name" value="MFS_dom"/>
</dbReference>
<evidence type="ECO:0000256" key="1">
    <source>
        <dbReference type="ARBA" id="ARBA00004141"/>
    </source>
</evidence>
<keyword evidence="6" id="KW-0539">Nucleus</keyword>
<comment type="similarity">
    <text evidence="2">Belongs to the major facilitator superfamily. Sugar transporter (TC 2.A.1.1) family.</text>
</comment>
<protein>
    <submittedName>
        <fullName evidence="9">Major facilitator superfamily transporter</fullName>
    </submittedName>
</protein>
<feature type="transmembrane region" description="Helical" evidence="7">
    <location>
        <begin position="263"/>
        <end position="281"/>
    </location>
</feature>
<dbReference type="GO" id="GO:0005351">
    <property type="term" value="F:carbohydrate:proton symporter activity"/>
    <property type="evidence" value="ECO:0007669"/>
    <property type="project" value="TreeGrafter"/>
</dbReference>
<gene>
    <name evidence="9" type="ORF">FMUND_7467</name>
</gene>
<feature type="transmembrane region" description="Helical" evidence="7">
    <location>
        <begin position="174"/>
        <end position="191"/>
    </location>
</feature>
<keyword evidence="10" id="KW-1185">Reference proteome</keyword>
<evidence type="ECO:0000313" key="9">
    <source>
        <dbReference type="EMBL" id="KAF5714344.1"/>
    </source>
</evidence>
<dbReference type="InterPro" id="IPR050360">
    <property type="entry name" value="MFS_Sugar_Transporters"/>
</dbReference>
<dbReference type="OrthoDB" id="6612291at2759"/>
<dbReference type="GO" id="GO:0003677">
    <property type="term" value="F:DNA binding"/>
    <property type="evidence" value="ECO:0007669"/>
    <property type="project" value="InterPro"/>
</dbReference>
<comment type="subcellular location">
    <subcellularLocation>
        <location evidence="1">Membrane</location>
        <topology evidence="1">Multi-pass membrane protein</topology>
    </subcellularLocation>
</comment>
<dbReference type="Proteomes" id="UP000544331">
    <property type="component" value="Unassembled WGS sequence"/>
</dbReference>
<feature type="transmembrane region" description="Helical" evidence="7">
    <location>
        <begin position="398"/>
        <end position="422"/>
    </location>
</feature>
<comment type="caution">
    <text evidence="9">The sequence shown here is derived from an EMBL/GenBank/DDBJ whole genome shotgun (WGS) entry which is preliminary data.</text>
</comment>
<feature type="domain" description="Major facilitator superfamily (MFS) profile" evidence="8">
    <location>
        <begin position="11"/>
        <end position="451"/>
    </location>
</feature>
<evidence type="ECO:0000256" key="6">
    <source>
        <dbReference type="ARBA" id="ARBA00023242"/>
    </source>
</evidence>
<dbReference type="GO" id="GO:0006351">
    <property type="term" value="P:DNA-templated transcription"/>
    <property type="evidence" value="ECO:0007669"/>
    <property type="project" value="InterPro"/>
</dbReference>
<feature type="transmembrane region" description="Helical" evidence="7">
    <location>
        <begin position="137"/>
        <end position="162"/>
    </location>
</feature>
<evidence type="ECO:0000256" key="2">
    <source>
        <dbReference type="ARBA" id="ARBA00010992"/>
    </source>
</evidence>
<evidence type="ECO:0000259" key="8">
    <source>
        <dbReference type="PROSITE" id="PS50850"/>
    </source>
</evidence>
<dbReference type="Pfam" id="PF04082">
    <property type="entry name" value="Fungal_trans"/>
    <property type="match status" value="1"/>
</dbReference>
<keyword evidence="4 7" id="KW-1133">Transmembrane helix</keyword>
<proteinExistence type="inferred from homology"/>
<evidence type="ECO:0000256" key="5">
    <source>
        <dbReference type="ARBA" id="ARBA00023136"/>
    </source>
</evidence>
<dbReference type="SUPFAM" id="SSF103473">
    <property type="entry name" value="MFS general substrate transporter"/>
    <property type="match status" value="1"/>
</dbReference>
<evidence type="ECO:0000256" key="3">
    <source>
        <dbReference type="ARBA" id="ARBA00022692"/>
    </source>
</evidence>
<feature type="transmembrane region" description="Helical" evidence="7">
    <location>
        <begin position="330"/>
        <end position="351"/>
    </location>
</feature>
<dbReference type="AlphaFoldDB" id="A0A8H6DEX1"/>
<dbReference type="GO" id="GO:0016020">
    <property type="term" value="C:membrane"/>
    <property type="evidence" value="ECO:0007669"/>
    <property type="project" value="UniProtKB-SubCell"/>
</dbReference>
<feature type="transmembrane region" description="Helical" evidence="7">
    <location>
        <begin position="12"/>
        <end position="33"/>
    </location>
</feature>
<dbReference type="InterPro" id="IPR036259">
    <property type="entry name" value="MFS_trans_sf"/>
</dbReference>
<accession>A0A8H6DEX1</accession>
<reference evidence="9 10" key="1">
    <citation type="submission" date="2020-05" db="EMBL/GenBank/DDBJ databases">
        <title>Identification and distribution of gene clusters putatively required for synthesis of sphingolipid metabolism inhibitors in phylogenetically diverse species of the filamentous fungus Fusarium.</title>
        <authorList>
            <person name="Kim H.-S."/>
            <person name="Busman M."/>
            <person name="Brown D.W."/>
            <person name="Divon H."/>
            <person name="Uhlig S."/>
            <person name="Proctor R.H."/>
        </authorList>
    </citation>
    <scope>NUCLEOTIDE SEQUENCE [LARGE SCALE GENOMIC DNA]</scope>
    <source>
        <strain evidence="9 10">NRRL 66235</strain>
    </source>
</reference>
<feature type="transmembrane region" description="Helical" evidence="7">
    <location>
        <begin position="363"/>
        <end position="386"/>
    </location>
</feature>
<dbReference type="CDD" id="cd12148">
    <property type="entry name" value="fungal_TF_MHR"/>
    <property type="match status" value="1"/>
</dbReference>